<accession>A0ABX2TGH7</accession>
<feature type="compositionally biased region" description="Basic residues" evidence="1">
    <location>
        <begin position="13"/>
        <end position="25"/>
    </location>
</feature>
<evidence type="ECO:0000313" key="3">
    <source>
        <dbReference type="Proteomes" id="UP000584642"/>
    </source>
</evidence>
<gene>
    <name evidence="2" type="ORF">HND93_20640</name>
</gene>
<sequence length="157" mass="17075">MTTVLTDADPSHRSKRTVPRAAHHTKRQVVRVIVHWRATPTNKNAQDQRDRTSVSVQVGLFLGFHEGDEARCRGAGQGEGVRQQRGSRPRMMVAKMDPVFGSKRTHGRKAALNVDAFYSASSGGLIEGHLSTIATHDASMFAGFLAVAFGEVISPPD</sequence>
<keyword evidence="3" id="KW-1185">Reference proteome</keyword>
<name>A0ABX2TGH7_9PROT</name>
<evidence type="ECO:0008006" key="4">
    <source>
        <dbReference type="Google" id="ProtNLM"/>
    </source>
</evidence>
<organism evidence="2 3">
    <name type="scientific">Azospirillum oleiclasticum</name>
    <dbReference type="NCBI Taxonomy" id="2735135"/>
    <lineage>
        <taxon>Bacteria</taxon>
        <taxon>Pseudomonadati</taxon>
        <taxon>Pseudomonadota</taxon>
        <taxon>Alphaproteobacteria</taxon>
        <taxon>Rhodospirillales</taxon>
        <taxon>Azospirillaceae</taxon>
        <taxon>Azospirillum</taxon>
    </lineage>
</organism>
<protein>
    <recommendedName>
        <fullName evidence="4">Transposase</fullName>
    </recommendedName>
</protein>
<feature type="region of interest" description="Disordered" evidence="1">
    <location>
        <begin position="1"/>
        <end position="25"/>
    </location>
</feature>
<reference evidence="2 3" key="1">
    <citation type="submission" date="2020-05" db="EMBL/GenBank/DDBJ databases">
        <title>Azospirillum oleiclasticum sp. nov, a nitrogen-fixing and heavy crude oil-emulsifying bacterium isolated from the crude oil of Yumen Oilfield.</title>
        <authorList>
            <person name="Wu D."/>
            <person name="Cai M."/>
            <person name="Zhang X."/>
        </authorList>
    </citation>
    <scope>NUCLEOTIDE SEQUENCE [LARGE SCALE GENOMIC DNA]</scope>
    <source>
        <strain evidence="2 3">ROY-1-1-2</strain>
    </source>
</reference>
<comment type="caution">
    <text evidence="2">The sequence shown here is derived from an EMBL/GenBank/DDBJ whole genome shotgun (WGS) entry which is preliminary data.</text>
</comment>
<dbReference type="EMBL" id="JABFDB010000016">
    <property type="protein sequence ID" value="NYZ22129.1"/>
    <property type="molecule type" value="Genomic_DNA"/>
</dbReference>
<proteinExistence type="predicted"/>
<evidence type="ECO:0000313" key="2">
    <source>
        <dbReference type="EMBL" id="NYZ22129.1"/>
    </source>
</evidence>
<dbReference type="Proteomes" id="UP000584642">
    <property type="component" value="Unassembled WGS sequence"/>
</dbReference>
<dbReference type="RefSeq" id="WP_180283911.1">
    <property type="nucleotide sequence ID" value="NZ_JABFDB010000016.1"/>
</dbReference>
<evidence type="ECO:0000256" key="1">
    <source>
        <dbReference type="SAM" id="MobiDB-lite"/>
    </source>
</evidence>